<dbReference type="SUPFAM" id="SSF53335">
    <property type="entry name" value="S-adenosyl-L-methionine-dependent methyltransferases"/>
    <property type="match status" value="1"/>
</dbReference>
<proteinExistence type="predicted"/>
<evidence type="ECO:0000259" key="2">
    <source>
        <dbReference type="Pfam" id="PF13649"/>
    </source>
</evidence>
<dbReference type="InterPro" id="IPR041698">
    <property type="entry name" value="Methyltransf_25"/>
</dbReference>
<keyword evidence="1 3" id="KW-0808">Transferase</keyword>
<sequence length="239" mass="27715">MTEQRFSGKISEKYSLYGMGSPHHDEFEEKIAEIVGEFSKKINDEKIRLIELGCGDGSTTIRLVNADQRIVVDTIENEPSMIEQAKNNLKEFIEKGKVKIIYADVVEYLQKLENSSVDIIASGLVIHNLTGVHRTELMNEVSRVLKSGGLFVNGDKIAQSDYEKHQEDLWNQIQAYDLYLKHGLPELRKEWILHCIEDEKEDRIMYDDVEVERLKDLGFKDVKIIFRHWMDAIIFGIKR</sequence>
<dbReference type="GO" id="GO:0032259">
    <property type="term" value="P:methylation"/>
    <property type="evidence" value="ECO:0007669"/>
    <property type="project" value="UniProtKB-KW"/>
</dbReference>
<dbReference type="InterPro" id="IPR029063">
    <property type="entry name" value="SAM-dependent_MTases_sf"/>
</dbReference>
<organism evidence="3 4">
    <name type="scientific">Candidatus Methanolliviera hydrocarbonicum</name>
    <dbReference type="NCBI Taxonomy" id="2491085"/>
    <lineage>
        <taxon>Archaea</taxon>
        <taxon>Methanobacteriati</taxon>
        <taxon>Methanobacteriota</taxon>
        <taxon>Candidatus Methanoliparia</taxon>
        <taxon>Candidatus Methanoliparales</taxon>
        <taxon>Candidatus Methanollivieraceae</taxon>
        <taxon>Candidatus Methanolliviera</taxon>
    </lineage>
</organism>
<evidence type="ECO:0000313" key="4">
    <source>
        <dbReference type="Proteomes" id="UP000320766"/>
    </source>
</evidence>
<dbReference type="PANTHER" id="PTHR43861">
    <property type="entry name" value="TRANS-ACONITATE 2-METHYLTRANSFERASE-RELATED"/>
    <property type="match status" value="1"/>
</dbReference>
<dbReference type="Proteomes" id="UP000320766">
    <property type="component" value="Unassembled WGS sequence"/>
</dbReference>
<dbReference type="CDD" id="cd02440">
    <property type="entry name" value="AdoMet_MTases"/>
    <property type="match status" value="1"/>
</dbReference>
<evidence type="ECO:0000313" key="3">
    <source>
        <dbReference type="EMBL" id="RZN69676.1"/>
    </source>
</evidence>
<feature type="domain" description="Methyltransferase" evidence="2">
    <location>
        <begin position="50"/>
        <end position="149"/>
    </location>
</feature>
<protein>
    <submittedName>
        <fullName evidence="3">Class I SAM-dependent methyltransferase</fullName>
    </submittedName>
</protein>
<dbReference type="EMBL" id="RXIL01000070">
    <property type="protein sequence ID" value="RZN69676.1"/>
    <property type="molecule type" value="Genomic_DNA"/>
</dbReference>
<evidence type="ECO:0000256" key="1">
    <source>
        <dbReference type="ARBA" id="ARBA00022679"/>
    </source>
</evidence>
<dbReference type="Gene3D" id="3.40.50.150">
    <property type="entry name" value="Vaccinia Virus protein VP39"/>
    <property type="match status" value="1"/>
</dbReference>
<keyword evidence="3" id="KW-0489">Methyltransferase</keyword>
<reference evidence="3 4" key="1">
    <citation type="journal article" date="2019" name="Nat. Microbiol.">
        <title>Wide diversity of methane and short-chain alkane metabolisms in uncultured archaea.</title>
        <authorList>
            <person name="Borrel G."/>
            <person name="Adam P.S."/>
            <person name="McKay L.J."/>
            <person name="Chen L.X."/>
            <person name="Sierra-Garcia I.N."/>
            <person name="Sieber C.M."/>
            <person name="Letourneur Q."/>
            <person name="Ghozlane A."/>
            <person name="Andersen G.L."/>
            <person name="Li W.J."/>
            <person name="Hallam S.J."/>
            <person name="Muyzer G."/>
            <person name="de Oliveira V.M."/>
            <person name="Inskeep W.P."/>
            <person name="Banfield J.F."/>
            <person name="Gribaldo S."/>
        </authorList>
    </citation>
    <scope>NUCLEOTIDE SEQUENCE [LARGE SCALE GENOMIC DNA]</scope>
    <source>
        <strain evidence="3">NM1b</strain>
    </source>
</reference>
<accession>A0A520KWS7</accession>
<comment type="caution">
    <text evidence="3">The sequence shown here is derived from an EMBL/GenBank/DDBJ whole genome shotgun (WGS) entry which is preliminary data.</text>
</comment>
<gene>
    <name evidence="3" type="ORF">EF807_04255</name>
</gene>
<dbReference type="GO" id="GO:0008168">
    <property type="term" value="F:methyltransferase activity"/>
    <property type="evidence" value="ECO:0007669"/>
    <property type="project" value="UniProtKB-KW"/>
</dbReference>
<name>A0A520KWS7_9EURY</name>
<dbReference type="AlphaFoldDB" id="A0A520KWS7"/>
<dbReference type="Pfam" id="PF13649">
    <property type="entry name" value="Methyltransf_25"/>
    <property type="match status" value="1"/>
</dbReference>